<organism evidence="1 2">
    <name type="scientific">Sclerotinia nivalis</name>
    <dbReference type="NCBI Taxonomy" id="352851"/>
    <lineage>
        <taxon>Eukaryota</taxon>
        <taxon>Fungi</taxon>
        <taxon>Dikarya</taxon>
        <taxon>Ascomycota</taxon>
        <taxon>Pezizomycotina</taxon>
        <taxon>Leotiomycetes</taxon>
        <taxon>Helotiales</taxon>
        <taxon>Sclerotiniaceae</taxon>
        <taxon>Sclerotinia</taxon>
    </lineage>
</organism>
<reference evidence="1" key="1">
    <citation type="submission" date="2022-11" db="EMBL/GenBank/DDBJ databases">
        <title>Genome Resource of Sclerotinia nivalis Strain SnTB1, a Plant Pathogen Isolated from American Ginseng.</title>
        <authorList>
            <person name="Fan S."/>
        </authorList>
    </citation>
    <scope>NUCLEOTIDE SEQUENCE</scope>
    <source>
        <strain evidence="1">SnTB1</strain>
    </source>
</reference>
<keyword evidence="2" id="KW-1185">Reference proteome</keyword>
<protein>
    <submittedName>
        <fullName evidence="1">Uncharacterized protein</fullName>
    </submittedName>
</protein>
<dbReference type="Proteomes" id="UP001152300">
    <property type="component" value="Unassembled WGS sequence"/>
</dbReference>
<dbReference type="EMBL" id="JAPEIS010000013">
    <property type="protein sequence ID" value="KAJ8060572.1"/>
    <property type="molecule type" value="Genomic_DNA"/>
</dbReference>
<gene>
    <name evidence="1" type="ORF">OCU04_010886</name>
</gene>
<proteinExistence type="predicted"/>
<comment type="caution">
    <text evidence="1">The sequence shown here is derived from an EMBL/GenBank/DDBJ whole genome shotgun (WGS) entry which is preliminary data.</text>
</comment>
<sequence>MRHYFKLNAPSEINTPGSLHHLSGIHIRVCETLDGRVSMGDKCSTLDMSSAVSALSMAATALFWPFNGINSDSSNPFASSGSHSQWIVNHWGRASAITCNHLEDLGLQAKACWECREIFRHGGHLHGPFPAQCLHSYPCLR</sequence>
<name>A0A9X0DG90_9HELO</name>
<dbReference type="AlphaFoldDB" id="A0A9X0DG90"/>
<accession>A0A9X0DG90</accession>
<evidence type="ECO:0000313" key="1">
    <source>
        <dbReference type="EMBL" id="KAJ8060572.1"/>
    </source>
</evidence>
<evidence type="ECO:0000313" key="2">
    <source>
        <dbReference type="Proteomes" id="UP001152300"/>
    </source>
</evidence>